<evidence type="ECO:0000313" key="1">
    <source>
        <dbReference type="EMBL" id="QDM12913.1"/>
    </source>
</evidence>
<geneLocation type="plasmid" evidence="1 2">
    <name>unnamed1</name>
</geneLocation>
<name>A0AAP9IZ64_BACOV</name>
<gene>
    <name evidence="1" type="ORF">DYI28_29710</name>
</gene>
<dbReference type="AlphaFoldDB" id="A0AAP9IZ64"/>
<dbReference type="EMBL" id="CP041396">
    <property type="protein sequence ID" value="QDM12913.1"/>
    <property type="molecule type" value="Genomic_DNA"/>
</dbReference>
<sequence length="224" mass="25960">MLFYLLIYPLIVCSFTGCKKDVVDSLFKNNSYIECNINGKNVRGEGLRKMFEAPTNFHMNYSYYDDGSFTFNIDKGVNDKEGGNYRIYISVTQKTLPELGERYYFKKQIDNSGPFEFEDKCYIASIEVIPYLYQCSDTTLIPENIRKKKIILKTDVVKEGYIEFTNIDIDKGEISGLFEFETEVTSKRVPQASYKASVTEGKFVGHDIERNRTFYTPGLFDYIL</sequence>
<dbReference type="Proteomes" id="UP000318823">
    <property type="component" value="Plasmid unnamed1"/>
</dbReference>
<protein>
    <submittedName>
        <fullName evidence="1">Uncharacterized protein</fullName>
    </submittedName>
</protein>
<accession>A0AAP9IZ64</accession>
<keyword evidence="1" id="KW-0614">Plasmid</keyword>
<organism evidence="1 2">
    <name type="scientific">Bacteroides ovatus</name>
    <dbReference type="NCBI Taxonomy" id="28116"/>
    <lineage>
        <taxon>Bacteria</taxon>
        <taxon>Pseudomonadati</taxon>
        <taxon>Bacteroidota</taxon>
        <taxon>Bacteroidia</taxon>
        <taxon>Bacteroidales</taxon>
        <taxon>Bacteroidaceae</taxon>
        <taxon>Bacteroides</taxon>
    </lineage>
</organism>
<reference evidence="2" key="1">
    <citation type="journal article" date="2018" name="J. Anim. Genet.">
        <title>Acquired interbacterial defense systems protect against interspecies antagonism in the human gut microbiome.</title>
        <authorList>
            <person name="Ross B.D."/>
            <person name="Verster A.J."/>
            <person name="Radey M.C."/>
            <person name="Schmidtke D.T."/>
            <person name="Pope C.E."/>
            <person name="Hoffman L.R."/>
            <person name="Hajjar A."/>
            <person name="Peterson S.B."/>
            <person name="Borenstein E."/>
            <person name="Mougous J."/>
        </authorList>
    </citation>
    <scope>NUCLEOTIDE SEQUENCE [LARGE SCALE GENOMIC DNA]</scope>
    <source>
        <strain evidence="2">3725 D1 iv</strain>
        <plasmid evidence="2">unnamed1</plasmid>
    </source>
</reference>
<proteinExistence type="predicted"/>
<evidence type="ECO:0000313" key="2">
    <source>
        <dbReference type="Proteomes" id="UP000318823"/>
    </source>
</evidence>